<comment type="similarity">
    <text evidence="1">Belongs to the short-chain dehydrogenases/reductases (SDR) family.</text>
</comment>
<dbReference type="RefSeq" id="WP_127785056.1">
    <property type="nucleotide sequence ID" value="NZ_SACL01000001.1"/>
</dbReference>
<dbReference type="GO" id="GO:0016491">
    <property type="term" value="F:oxidoreductase activity"/>
    <property type="evidence" value="ECO:0007669"/>
    <property type="project" value="UniProtKB-KW"/>
</dbReference>
<dbReference type="PANTHER" id="PTHR44196">
    <property type="entry name" value="DEHYDROGENASE/REDUCTASE SDR FAMILY MEMBER 7B"/>
    <property type="match status" value="1"/>
</dbReference>
<keyword evidence="4" id="KW-1185">Reference proteome</keyword>
<accession>A0A437MLP6</accession>
<dbReference type="InterPro" id="IPR002347">
    <property type="entry name" value="SDR_fam"/>
</dbReference>
<dbReference type="GO" id="GO:0016020">
    <property type="term" value="C:membrane"/>
    <property type="evidence" value="ECO:0007669"/>
    <property type="project" value="TreeGrafter"/>
</dbReference>
<dbReference type="Pfam" id="PF00106">
    <property type="entry name" value="adh_short"/>
    <property type="match status" value="1"/>
</dbReference>
<dbReference type="OrthoDB" id="335726at2"/>
<evidence type="ECO:0000256" key="1">
    <source>
        <dbReference type="ARBA" id="ARBA00006484"/>
    </source>
</evidence>
<dbReference type="SUPFAM" id="SSF51735">
    <property type="entry name" value="NAD(P)-binding Rossmann-fold domains"/>
    <property type="match status" value="1"/>
</dbReference>
<dbReference type="InterPro" id="IPR036291">
    <property type="entry name" value="NAD(P)-bd_dom_sf"/>
</dbReference>
<evidence type="ECO:0000313" key="4">
    <source>
        <dbReference type="Proteomes" id="UP000282957"/>
    </source>
</evidence>
<proteinExistence type="inferred from homology"/>
<evidence type="ECO:0000313" key="3">
    <source>
        <dbReference type="EMBL" id="RVT98584.1"/>
    </source>
</evidence>
<dbReference type="PRINTS" id="PR00081">
    <property type="entry name" value="GDHRDH"/>
</dbReference>
<reference evidence="3 4" key="1">
    <citation type="submission" date="2019-01" db="EMBL/GenBank/DDBJ databases">
        <authorList>
            <person name="Chen W.-M."/>
        </authorList>
    </citation>
    <scope>NUCLEOTIDE SEQUENCE [LARGE SCALE GENOMIC DNA]</scope>
    <source>
        <strain evidence="3 4">CCP-6</strain>
    </source>
</reference>
<protein>
    <submittedName>
        <fullName evidence="3">SDR family NAD(P)-dependent oxidoreductase</fullName>
    </submittedName>
</protein>
<evidence type="ECO:0000256" key="2">
    <source>
        <dbReference type="ARBA" id="ARBA00023002"/>
    </source>
</evidence>
<dbReference type="Proteomes" id="UP000282957">
    <property type="component" value="Unassembled WGS sequence"/>
</dbReference>
<dbReference type="Gene3D" id="3.40.50.720">
    <property type="entry name" value="NAD(P)-binding Rossmann-like Domain"/>
    <property type="match status" value="1"/>
</dbReference>
<dbReference type="PANTHER" id="PTHR44196:SF1">
    <property type="entry name" value="DEHYDROGENASE_REDUCTASE SDR FAMILY MEMBER 7B"/>
    <property type="match status" value="1"/>
</dbReference>
<dbReference type="AlphaFoldDB" id="A0A437MLP6"/>
<gene>
    <name evidence="3" type="ORF">EOD42_00250</name>
</gene>
<dbReference type="EMBL" id="SACL01000001">
    <property type="protein sequence ID" value="RVT98584.1"/>
    <property type="molecule type" value="Genomic_DNA"/>
</dbReference>
<keyword evidence="2" id="KW-0560">Oxidoreductase</keyword>
<sequence>MRFANALITGASSGIGVALARALAMPGATLHLSGRDAARLEAVAEACRAQGAAAHTRVLDVRDADAMQDWVLGAGRLDLVLANAGIGTGTGDATEPAQAARDVFDTNVTGVLNTCLPAMEVMAAQTAAEDGWRGHVAVVASLAAFVAGPSAPAYCASKSAVQRWAEARDATERRRGIRMHALCPGFIRTPMTARNAFPMPFLMEPDQAAKRMLDGIAAGKLRIAFPRRLYAMSRLVGALPPGLRARLLEQAPPKHQG</sequence>
<comment type="caution">
    <text evidence="3">The sequence shown here is derived from an EMBL/GenBank/DDBJ whole genome shotgun (WGS) entry which is preliminary data.</text>
</comment>
<organism evidence="3 4">
    <name type="scientific">Rhodovarius crocodyli</name>
    <dbReference type="NCBI Taxonomy" id="1979269"/>
    <lineage>
        <taxon>Bacteria</taxon>
        <taxon>Pseudomonadati</taxon>
        <taxon>Pseudomonadota</taxon>
        <taxon>Alphaproteobacteria</taxon>
        <taxon>Acetobacterales</taxon>
        <taxon>Roseomonadaceae</taxon>
        <taxon>Rhodovarius</taxon>
    </lineage>
</organism>
<name>A0A437MLP6_9PROT</name>